<organism evidence="9">
    <name type="scientific">Neobodo designis</name>
    <name type="common">Flagellated protozoan</name>
    <name type="synonym">Bodo designis</name>
    <dbReference type="NCBI Taxonomy" id="312471"/>
    <lineage>
        <taxon>Eukaryota</taxon>
        <taxon>Discoba</taxon>
        <taxon>Euglenozoa</taxon>
        <taxon>Kinetoplastea</taxon>
        <taxon>Metakinetoplastina</taxon>
        <taxon>Neobodonida</taxon>
        <taxon>Neobodo</taxon>
    </lineage>
</organism>
<proteinExistence type="inferred from homology"/>
<feature type="domain" description="Endoplasmic reticulum vesicle transporter C-terminal" evidence="7">
    <location>
        <begin position="145"/>
        <end position="301"/>
    </location>
</feature>
<evidence type="ECO:0000256" key="6">
    <source>
        <dbReference type="SAM" id="Phobius"/>
    </source>
</evidence>
<evidence type="ECO:0000259" key="8">
    <source>
        <dbReference type="Pfam" id="PF13850"/>
    </source>
</evidence>
<feature type="transmembrane region" description="Helical" evidence="6">
    <location>
        <begin position="48"/>
        <end position="69"/>
    </location>
</feature>
<dbReference type="Pfam" id="PF07970">
    <property type="entry name" value="COPIIcoated_ERV"/>
    <property type="match status" value="1"/>
</dbReference>
<evidence type="ECO:0000256" key="3">
    <source>
        <dbReference type="ARBA" id="ARBA00022692"/>
    </source>
</evidence>
<comment type="similarity">
    <text evidence="2">Belongs to the ERGIC family.</text>
</comment>
<dbReference type="PANTHER" id="PTHR10984">
    <property type="entry name" value="ENDOPLASMIC RETICULUM-GOLGI INTERMEDIATE COMPARTMENT PROTEIN"/>
    <property type="match status" value="1"/>
</dbReference>
<dbReference type="GO" id="GO:0030134">
    <property type="term" value="C:COPII-coated ER to Golgi transport vesicle"/>
    <property type="evidence" value="ECO:0007669"/>
    <property type="project" value="TreeGrafter"/>
</dbReference>
<dbReference type="GO" id="GO:0016020">
    <property type="term" value="C:membrane"/>
    <property type="evidence" value="ECO:0007669"/>
    <property type="project" value="UniProtKB-SubCell"/>
</dbReference>
<name>A0A7S1LLH4_NEODS</name>
<dbReference type="InterPro" id="IPR039542">
    <property type="entry name" value="Erv_N"/>
</dbReference>
<evidence type="ECO:0000256" key="2">
    <source>
        <dbReference type="ARBA" id="ARBA00005648"/>
    </source>
</evidence>
<reference evidence="9" key="1">
    <citation type="submission" date="2021-01" db="EMBL/GenBank/DDBJ databases">
        <authorList>
            <person name="Corre E."/>
            <person name="Pelletier E."/>
            <person name="Niang G."/>
            <person name="Scheremetjew M."/>
            <person name="Finn R."/>
            <person name="Kale V."/>
            <person name="Holt S."/>
            <person name="Cochrane G."/>
            <person name="Meng A."/>
            <person name="Brown T."/>
            <person name="Cohen L."/>
        </authorList>
    </citation>
    <scope>NUCLEOTIDE SEQUENCE</scope>
    <source>
        <strain evidence="9">CCAP 1951/1</strain>
    </source>
</reference>
<dbReference type="EMBL" id="HBGF01015838">
    <property type="protein sequence ID" value="CAD9107328.1"/>
    <property type="molecule type" value="Transcribed_RNA"/>
</dbReference>
<dbReference type="InterPro" id="IPR012936">
    <property type="entry name" value="Erv_C"/>
</dbReference>
<keyword evidence="5 6" id="KW-0472">Membrane</keyword>
<dbReference type="InterPro" id="IPR045888">
    <property type="entry name" value="Erv"/>
</dbReference>
<evidence type="ECO:0000259" key="7">
    <source>
        <dbReference type="Pfam" id="PF07970"/>
    </source>
</evidence>
<dbReference type="GO" id="GO:0005783">
    <property type="term" value="C:endoplasmic reticulum"/>
    <property type="evidence" value="ECO:0007669"/>
    <property type="project" value="TreeGrafter"/>
</dbReference>
<keyword evidence="3 6" id="KW-0812">Transmembrane</keyword>
<sequence length="320" mass="35039">MSLPGQNSAGPEGGTHSQVLRALLKVDIFRVVQDRDSHLTPATSRGGWMSAVCVALIILGVANESYLFFRRDWRSTMAVSRHALQMERAHFNVTFDNYPCAALEFEAIEASTGRIYEEQQRTAQITKHRLVNGVNIGEHTSGGSQAAAENENGEGCNFAGSFLLDKVPGHFSIVPRHLGGRQPPNDFTIHELWFGETRIATRDIAEGLANALGGFRSDAGQPPGTLYQFFLNIVPTSFDDGRIGFEYTSTHSHVQADIPAGLYFHHVHSPLSVMYHRATTSWTHFLTNLCAVVGGVFTVVGFGAAAANRLSRYFDKDGSN</sequence>
<evidence type="ECO:0000256" key="1">
    <source>
        <dbReference type="ARBA" id="ARBA00004141"/>
    </source>
</evidence>
<gene>
    <name evidence="9" type="ORF">NDES1114_LOCUS10384</name>
</gene>
<evidence type="ECO:0000256" key="5">
    <source>
        <dbReference type="ARBA" id="ARBA00023136"/>
    </source>
</evidence>
<dbReference type="Pfam" id="PF13850">
    <property type="entry name" value="ERGIC_N"/>
    <property type="match status" value="1"/>
</dbReference>
<dbReference type="PANTHER" id="PTHR10984:SF25">
    <property type="entry name" value="ENDOPLASMIC RETICULUM-GOLGI INTERMEDIATE COMPARTMENT PROTEIN 3"/>
    <property type="match status" value="1"/>
</dbReference>
<feature type="domain" description="Endoplasmic reticulum vesicle transporter N-terminal" evidence="8">
    <location>
        <begin position="24"/>
        <end position="112"/>
    </location>
</feature>
<evidence type="ECO:0000313" key="9">
    <source>
        <dbReference type="EMBL" id="CAD9107328.1"/>
    </source>
</evidence>
<dbReference type="AlphaFoldDB" id="A0A7S1LLH4"/>
<accession>A0A7S1LLH4</accession>
<evidence type="ECO:0000256" key="4">
    <source>
        <dbReference type="ARBA" id="ARBA00022989"/>
    </source>
</evidence>
<keyword evidence="4 6" id="KW-1133">Transmembrane helix</keyword>
<feature type="transmembrane region" description="Helical" evidence="6">
    <location>
        <begin position="285"/>
        <end position="307"/>
    </location>
</feature>
<protein>
    <recommendedName>
        <fullName evidence="10">Endoplasmic reticulum vesicle transporter C-terminal domain-containing protein</fullName>
    </recommendedName>
</protein>
<comment type="subcellular location">
    <subcellularLocation>
        <location evidence="1">Membrane</location>
        <topology evidence="1">Multi-pass membrane protein</topology>
    </subcellularLocation>
</comment>
<evidence type="ECO:0008006" key="10">
    <source>
        <dbReference type="Google" id="ProtNLM"/>
    </source>
</evidence>